<evidence type="ECO:0000313" key="4">
    <source>
        <dbReference type="Proteomes" id="UP000232693"/>
    </source>
</evidence>
<dbReference type="AlphaFoldDB" id="A0A2K9AYF9"/>
<sequence length="217" mass="25458">MPRKIFKKYLPDHKKIKENRYMKVFGNLIHDPGLWHLNRYSASGAFAVGLFCGFLPIPFQMVIAAGLAIYFRVNLPISVVLCWITNPITMVPMFYFAYKLGAWILGVPPSEFNFELSFAWLQSELVHIWKPFLLGCLICGGTLSLIGYYTISLFWRYHVVRAWRARQTRWKEKLLHTLHLDQLNKKDEEETDESEPKSEAESESEDYRKSHNDHRND</sequence>
<feature type="transmembrane region" description="Helical" evidence="2">
    <location>
        <begin position="77"/>
        <end position="98"/>
    </location>
</feature>
<protein>
    <submittedName>
        <fullName evidence="3">DUF2062 domain-containing protein</fullName>
    </submittedName>
</protein>
<evidence type="ECO:0000256" key="2">
    <source>
        <dbReference type="SAM" id="Phobius"/>
    </source>
</evidence>
<proteinExistence type="predicted"/>
<dbReference type="PANTHER" id="PTHR40547">
    <property type="entry name" value="SLL0298 PROTEIN"/>
    <property type="match status" value="1"/>
</dbReference>
<keyword evidence="2" id="KW-0472">Membrane</keyword>
<dbReference type="OrthoDB" id="9786029at2"/>
<dbReference type="Proteomes" id="UP000232693">
    <property type="component" value="Chromosome"/>
</dbReference>
<evidence type="ECO:0000256" key="1">
    <source>
        <dbReference type="SAM" id="MobiDB-lite"/>
    </source>
</evidence>
<evidence type="ECO:0000313" key="3">
    <source>
        <dbReference type="EMBL" id="AUD78899.1"/>
    </source>
</evidence>
<dbReference type="Pfam" id="PF09835">
    <property type="entry name" value="DUF2062"/>
    <property type="match status" value="1"/>
</dbReference>
<feature type="transmembrane region" description="Helical" evidence="2">
    <location>
        <begin position="44"/>
        <end position="70"/>
    </location>
</feature>
<name>A0A2K9AYF9_9GAMM</name>
<keyword evidence="4" id="KW-1185">Reference proteome</keyword>
<organism evidence="3 4">
    <name type="scientific">Kangiella profundi</name>
    <dbReference type="NCBI Taxonomy" id="1561924"/>
    <lineage>
        <taxon>Bacteria</taxon>
        <taxon>Pseudomonadati</taxon>
        <taxon>Pseudomonadota</taxon>
        <taxon>Gammaproteobacteria</taxon>
        <taxon>Kangiellales</taxon>
        <taxon>Kangiellaceae</taxon>
        <taxon>Kangiella</taxon>
    </lineage>
</organism>
<accession>A0A2K9AYF9</accession>
<reference evidence="3 4" key="1">
    <citation type="submission" date="2017-12" db="EMBL/GenBank/DDBJ databases">
        <title>Kangiella profundi FT102 completed genome.</title>
        <authorList>
            <person name="Xu J."/>
            <person name="Wang J."/>
            <person name="Lu Y."/>
        </authorList>
    </citation>
    <scope>NUCLEOTIDE SEQUENCE [LARGE SCALE GENOMIC DNA]</scope>
    <source>
        <strain evidence="3 4">FT102</strain>
    </source>
</reference>
<dbReference type="EMBL" id="CP025120">
    <property type="protein sequence ID" value="AUD78899.1"/>
    <property type="molecule type" value="Genomic_DNA"/>
</dbReference>
<dbReference type="KEGG" id="kpd:CW740_06415"/>
<feature type="region of interest" description="Disordered" evidence="1">
    <location>
        <begin position="185"/>
        <end position="217"/>
    </location>
</feature>
<keyword evidence="2" id="KW-1133">Transmembrane helix</keyword>
<keyword evidence="2" id="KW-0812">Transmembrane</keyword>
<dbReference type="PANTHER" id="PTHR40547:SF1">
    <property type="entry name" value="SLL0298 PROTEIN"/>
    <property type="match status" value="1"/>
</dbReference>
<dbReference type="InterPro" id="IPR018639">
    <property type="entry name" value="DUF2062"/>
</dbReference>
<gene>
    <name evidence="3" type="ORF">CW740_06415</name>
</gene>
<feature type="transmembrane region" description="Helical" evidence="2">
    <location>
        <begin position="132"/>
        <end position="155"/>
    </location>
</feature>